<gene>
    <name evidence="1" type="ORF">DWQ67_09185</name>
</gene>
<accession>A0A496PI09</accession>
<organism evidence="1 2">
    <name type="scientific">Galactobacter caseinivorans</name>
    <dbReference type="NCBI Taxonomy" id="2676123"/>
    <lineage>
        <taxon>Bacteria</taxon>
        <taxon>Bacillati</taxon>
        <taxon>Actinomycetota</taxon>
        <taxon>Actinomycetes</taxon>
        <taxon>Micrococcales</taxon>
        <taxon>Micrococcaceae</taxon>
        <taxon>Galactobacter</taxon>
    </lineage>
</organism>
<dbReference type="Proteomes" id="UP000273119">
    <property type="component" value="Unassembled WGS sequence"/>
</dbReference>
<comment type="caution">
    <text evidence="1">The sequence shown here is derived from an EMBL/GenBank/DDBJ whole genome shotgun (WGS) entry which is preliminary data.</text>
</comment>
<sequence length="237" mass="26382">MSESPVEQQTDALRDLALQARDELMVQAQRLPVDPARWGAHANETVEALIRDSGAWDAESGKVSRQALWDLAERTRNSAGQERADLANALLWTALAWGEGNDYRHARKLSFALMGAPRDLARSVFDQAQNPEGAEALFTSLHGPSSSAKVRYWGPDIFTKFLYFSAPRTNPATHLIVDQRVREVLAARKDPRVGMIHAAPGGFGWHSYNASVTLMNQLAQEWKVRPDDVEYAAFRLA</sequence>
<keyword evidence="2" id="KW-1185">Reference proteome</keyword>
<dbReference type="EMBL" id="QQXL01000005">
    <property type="protein sequence ID" value="RKW70121.1"/>
    <property type="molecule type" value="Genomic_DNA"/>
</dbReference>
<name>A0A496PI09_9MICC</name>
<reference evidence="1 2" key="1">
    <citation type="submission" date="2018-07" db="EMBL/GenBank/DDBJ databases">
        <title>Arthrobacter sp. nov., isolated from raw cow's milk with high bacterial count.</title>
        <authorList>
            <person name="Hahne J."/>
            <person name="Isele D."/>
            <person name="Lipski A."/>
        </authorList>
    </citation>
    <scope>NUCLEOTIDE SEQUENCE [LARGE SCALE GENOMIC DNA]</scope>
    <source>
        <strain evidence="1 2">JZ R-183</strain>
    </source>
</reference>
<dbReference type="AlphaFoldDB" id="A0A496PI09"/>
<evidence type="ECO:0000313" key="1">
    <source>
        <dbReference type="EMBL" id="RKW70121.1"/>
    </source>
</evidence>
<protein>
    <submittedName>
        <fullName evidence="1">Uncharacterized protein</fullName>
    </submittedName>
</protein>
<dbReference type="Pfam" id="PF21790">
    <property type="entry name" value="OGG"/>
    <property type="match status" value="1"/>
</dbReference>
<evidence type="ECO:0000313" key="2">
    <source>
        <dbReference type="Proteomes" id="UP000273119"/>
    </source>
</evidence>
<dbReference type="RefSeq" id="WP_121485309.1">
    <property type="nucleotide sequence ID" value="NZ_QQXL01000005.1"/>
</dbReference>
<proteinExistence type="predicted"/>
<dbReference type="InterPro" id="IPR048868">
    <property type="entry name" value="OGG-like_put"/>
</dbReference>